<dbReference type="GO" id="GO:0003755">
    <property type="term" value="F:peptidyl-prolyl cis-trans isomerase activity"/>
    <property type="evidence" value="ECO:0007669"/>
    <property type="project" value="UniProtKB-UniRule"/>
</dbReference>
<evidence type="ECO:0000313" key="11">
    <source>
        <dbReference type="Proteomes" id="UP000325607"/>
    </source>
</evidence>
<proteinExistence type="inferred from homology"/>
<protein>
    <recommendedName>
        <fullName evidence="7">Peptidyl-prolyl cis-trans isomerase</fullName>
        <shortName evidence="7">PPIase</shortName>
        <ecNumber evidence="7">5.2.1.8</ecNumber>
    </recommendedName>
</protein>
<feature type="region of interest" description="Disordered" evidence="8">
    <location>
        <begin position="99"/>
        <end position="120"/>
    </location>
</feature>
<organism evidence="10 11">
    <name type="scientific">Pseudomonas fluorescens</name>
    <dbReference type="NCBI Taxonomy" id="294"/>
    <lineage>
        <taxon>Bacteria</taxon>
        <taxon>Pseudomonadati</taxon>
        <taxon>Pseudomonadota</taxon>
        <taxon>Gammaproteobacteria</taxon>
        <taxon>Pseudomonadales</taxon>
        <taxon>Pseudomonadaceae</taxon>
        <taxon>Pseudomonas</taxon>
    </lineage>
</organism>
<accession>A0A5E6UHD9</accession>
<reference evidence="10 11" key="1">
    <citation type="submission" date="2019-09" db="EMBL/GenBank/DDBJ databases">
        <authorList>
            <person name="Chandra G."/>
            <person name="Truman W A."/>
        </authorList>
    </citation>
    <scope>NUCLEOTIDE SEQUENCE [LARGE SCALE GENOMIC DNA]</scope>
    <source>
        <strain evidence="10">PS645</strain>
    </source>
</reference>
<evidence type="ECO:0000256" key="4">
    <source>
        <dbReference type="ARBA" id="ARBA00022490"/>
    </source>
</evidence>
<evidence type="ECO:0000256" key="6">
    <source>
        <dbReference type="ARBA" id="ARBA00023235"/>
    </source>
</evidence>
<feature type="compositionally biased region" description="Basic and acidic residues" evidence="8">
    <location>
        <begin position="101"/>
        <end position="110"/>
    </location>
</feature>
<comment type="function">
    <text evidence="1 7">PPIases accelerate the folding of proteins. It catalyzes the cis-trans isomerization of proline imidic peptide bonds in oligopeptides.</text>
</comment>
<feature type="domain" description="PPIase cyclophilin-type" evidence="9">
    <location>
        <begin position="49"/>
        <end position="206"/>
    </location>
</feature>
<evidence type="ECO:0000256" key="3">
    <source>
        <dbReference type="ARBA" id="ARBA00007365"/>
    </source>
</evidence>
<dbReference type="InterPro" id="IPR020892">
    <property type="entry name" value="Cyclophilin-type_PPIase_CS"/>
</dbReference>
<keyword evidence="6 7" id="KW-0413">Isomerase</keyword>
<name>A0A5E6UHD9_PSEFL</name>
<dbReference type="PROSITE" id="PS00170">
    <property type="entry name" value="CSA_PPIASE_1"/>
    <property type="match status" value="1"/>
</dbReference>
<dbReference type="CDD" id="cd01920">
    <property type="entry name" value="cyclophilin_EcCYP_like"/>
    <property type="match status" value="1"/>
</dbReference>
<dbReference type="Gene3D" id="2.40.100.10">
    <property type="entry name" value="Cyclophilin-like"/>
    <property type="match status" value="1"/>
</dbReference>
<dbReference type="EMBL" id="CABVGX010000028">
    <property type="protein sequence ID" value="VVN04747.1"/>
    <property type="molecule type" value="Genomic_DNA"/>
</dbReference>
<dbReference type="InterPro" id="IPR002130">
    <property type="entry name" value="Cyclophilin-type_PPIase_dom"/>
</dbReference>
<evidence type="ECO:0000313" key="10">
    <source>
        <dbReference type="EMBL" id="VVN04747.1"/>
    </source>
</evidence>
<dbReference type="AlphaFoldDB" id="A0A5E6UHD9"/>
<evidence type="ECO:0000259" key="9">
    <source>
        <dbReference type="PROSITE" id="PS50072"/>
    </source>
</evidence>
<dbReference type="FunFam" id="2.40.100.10:FF:000004">
    <property type="entry name" value="Peptidyl-prolyl cis-trans isomerase"/>
    <property type="match status" value="1"/>
</dbReference>
<evidence type="ECO:0000256" key="7">
    <source>
        <dbReference type="RuleBase" id="RU363019"/>
    </source>
</evidence>
<dbReference type="PANTHER" id="PTHR43246">
    <property type="entry name" value="PEPTIDYL-PROLYL CIS-TRANS ISOMERASE CYP38, CHLOROPLASTIC"/>
    <property type="match status" value="1"/>
</dbReference>
<dbReference type="InterPro" id="IPR029000">
    <property type="entry name" value="Cyclophilin-like_dom_sf"/>
</dbReference>
<evidence type="ECO:0000256" key="2">
    <source>
        <dbReference type="ARBA" id="ARBA00004496"/>
    </source>
</evidence>
<dbReference type="InterPro" id="IPR044665">
    <property type="entry name" value="E_coli_cyclophilin_A-like"/>
</dbReference>
<gene>
    <name evidence="10" type="ORF">PS645_03476</name>
</gene>
<evidence type="ECO:0000256" key="5">
    <source>
        <dbReference type="ARBA" id="ARBA00023110"/>
    </source>
</evidence>
<dbReference type="Proteomes" id="UP000325607">
    <property type="component" value="Unassembled WGS sequence"/>
</dbReference>
<dbReference type="PRINTS" id="PR00153">
    <property type="entry name" value="CSAPPISMRASE"/>
</dbReference>
<dbReference type="PROSITE" id="PS50072">
    <property type="entry name" value="CSA_PPIASE_2"/>
    <property type="match status" value="1"/>
</dbReference>
<dbReference type="Pfam" id="PF00160">
    <property type="entry name" value="Pro_isomerase"/>
    <property type="match status" value="1"/>
</dbReference>
<comment type="subcellular location">
    <subcellularLocation>
        <location evidence="2">Cytoplasm</location>
    </subcellularLocation>
</comment>
<evidence type="ECO:0000256" key="8">
    <source>
        <dbReference type="SAM" id="MobiDB-lite"/>
    </source>
</evidence>
<dbReference type="GO" id="GO:0005737">
    <property type="term" value="C:cytoplasm"/>
    <property type="evidence" value="ECO:0007669"/>
    <property type="project" value="UniProtKB-SubCell"/>
</dbReference>
<comment type="catalytic activity">
    <reaction evidence="7">
        <text>[protein]-peptidylproline (omega=180) = [protein]-peptidylproline (omega=0)</text>
        <dbReference type="Rhea" id="RHEA:16237"/>
        <dbReference type="Rhea" id="RHEA-COMP:10747"/>
        <dbReference type="Rhea" id="RHEA-COMP:10748"/>
        <dbReference type="ChEBI" id="CHEBI:83833"/>
        <dbReference type="ChEBI" id="CHEBI:83834"/>
        <dbReference type="EC" id="5.2.1.8"/>
    </reaction>
</comment>
<dbReference type="SUPFAM" id="SSF50891">
    <property type="entry name" value="Cyclophilin-like"/>
    <property type="match status" value="1"/>
</dbReference>
<evidence type="ECO:0000256" key="1">
    <source>
        <dbReference type="ARBA" id="ARBA00002388"/>
    </source>
</evidence>
<keyword evidence="4" id="KW-0963">Cytoplasm</keyword>
<keyword evidence="5 7" id="KW-0697">Rotamase</keyword>
<sequence>MKNSLEIRARHAKLRTLADTGRTGGGPRCPETHEFLERVANMTQVKLTTNHGDIVLELNAEKAPLTVANFIEYVKAGHYENTVFHRVIGNFMIQGGGFEPGMKEKKDKRPSIQNEADNGLPNEKYTVAMARTMEPHSASAQFFINVADNSFLNHSAKTTQGWGYAVFAKVVSGTDVVDKIKGVATTSKAGHQDVPADDVIIEKAEIIE</sequence>
<dbReference type="EC" id="5.2.1.8" evidence="7"/>
<dbReference type="GO" id="GO:0006457">
    <property type="term" value="P:protein folding"/>
    <property type="evidence" value="ECO:0007669"/>
    <property type="project" value="InterPro"/>
</dbReference>
<comment type="similarity">
    <text evidence="3 7">Belongs to the cyclophilin-type PPIase family.</text>
</comment>